<keyword evidence="1" id="KW-0472">Membrane</keyword>
<dbReference type="GO" id="GO:0008237">
    <property type="term" value="F:metallopeptidase activity"/>
    <property type="evidence" value="ECO:0007669"/>
    <property type="project" value="UniProtKB-KW"/>
</dbReference>
<dbReference type="OrthoDB" id="193898at2"/>
<dbReference type="EMBL" id="VTRV01000080">
    <property type="protein sequence ID" value="TZF89629.1"/>
    <property type="molecule type" value="Genomic_DNA"/>
</dbReference>
<proteinExistence type="predicted"/>
<keyword evidence="3" id="KW-0378">Hydrolase</keyword>
<dbReference type="PANTHER" id="PTHR39430:SF1">
    <property type="entry name" value="PROTEASE"/>
    <property type="match status" value="1"/>
</dbReference>
<keyword evidence="3" id="KW-0645">Protease</keyword>
<feature type="transmembrane region" description="Helical" evidence="1">
    <location>
        <begin position="180"/>
        <end position="199"/>
    </location>
</feature>
<protein>
    <submittedName>
        <fullName evidence="3">CPBP family intramembrane metalloprotease</fullName>
    </submittedName>
</protein>
<feature type="transmembrane region" description="Helical" evidence="1">
    <location>
        <begin position="92"/>
        <end position="114"/>
    </location>
</feature>
<feature type="transmembrane region" description="Helical" evidence="1">
    <location>
        <begin position="21"/>
        <end position="40"/>
    </location>
</feature>
<keyword evidence="4" id="KW-1185">Reference proteome</keyword>
<keyword evidence="1" id="KW-1133">Transmembrane helix</keyword>
<name>A0A5D8Z4F8_9GAMM</name>
<evidence type="ECO:0000313" key="4">
    <source>
        <dbReference type="Proteomes" id="UP000323164"/>
    </source>
</evidence>
<evidence type="ECO:0000313" key="3">
    <source>
        <dbReference type="EMBL" id="TZF89629.1"/>
    </source>
</evidence>
<feature type="transmembrane region" description="Helical" evidence="1">
    <location>
        <begin position="126"/>
        <end position="145"/>
    </location>
</feature>
<dbReference type="Pfam" id="PF02517">
    <property type="entry name" value="Rce1-like"/>
    <property type="match status" value="1"/>
</dbReference>
<accession>A0A5D8Z4F8</accession>
<dbReference type="GO" id="GO:0006508">
    <property type="term" value="P:proteolysis"/>
    <property type="evidence" value="ECO:0007669"/>
    <property type="project" value="UniProtKB-KW"/>
</dbReference>
<organism evidence="3 4">
    <name type="scientific">Cognatilysobacter lacus</name>
    <dbReference type="NCBI Taxonomy" id="1643323"/>
    <lineage>
        <taxon>Bacteria</taxon>
        <taxon>Pseudomonadati</taxon>
        <taxon>Pseudomonadota</taxon>
        <taxon>Gammaproteobacteria</taxon>
        <taxon>Lysobacterales</taxon>
        <taxon>Lysobacteraceae</taxon>
        <taxon>Cognatilysobacter</taxon>
    </lineage>
</organism>
<feature type="domain" description="CAAX prenyl protease 2/Lysostaphin resistance protein A-like" evidence="2">
    <location>
        <begin position="126"/>
        <end position="218"/>
    </location>
</feature>
<dbReference type="PANTHER" id="PTHR39430">
    <property type="entry name" value="MEMBRANE-ASSOCIATED PROTEASE-RELATED"/>
    <property type="match status" value="1"/>
</dbReference>
<dbReference type="GO" id="GO:0004175">
    <property type="term" value="F:endopeptidase activity"/>
    <property type="evidence" value="ECO:0007669"/>
    <property type="project" value="UniProtKB-ARBA"/>
</dbReference>
<evidence type="ECO:0000259" key="2">
    <source>
        <dbReference type="Pfam" id="PF02517"/>
    </source>
</evidence>
<dbReference type="AlphaFoldDB" id="A0A5D8Z4F8"/>
<feature type="transmembrane region" description="Helical" evidence="1">
    <location>
        <begin position="247"/>
        <end position="272"/>
    </location>
</feature>
<keyword evidence="1" id="KW-0812">Transmembrane</keyword>
<sequence>MEQQPPPSANRSPGRRLLSNPVVRILLGTLLVWLPAPLVTKTAHALIPAPYGHLWPTVLAALLVWLAYRFFVLRVERRPVSELSTPGAFRELASGLLVGVSMQALLFGVLWVLGVYRVDGLVAPSSAMLAVVPLYVGVALLEEFVGRGIVFGISRQALGTLWAVVISALFFGLVHAPNVGANPIGLLTCTAFGMLFAAAYMATGRLWLCIGIHFAWNFAQSQVFSSLVSGTSDGTGLIRGHLTGPDWLTGGSFGSEGSVVALALALIGFAAFMVKARARDLGVVGGPSRPAVVVDGHAPASAALGA</sequence>
<feature type="transmembrane region" description="Helical" evidence="1">
    <location>
        <begin position="157"/>
        <end position="174"/>
    </location>
</feature>
<evidence type="ECO:0000256" key="1">
    <source>
        <dbReference type="SAM" id="Phobius"/>
    </source>
</evidence>
<dbReference type="RefSeq" id="WP_149352932.1">
    <property type="nucleotide sequence ID" value="NZ_VTRV01000080.1"/>
</dbReference>
<feature type="transmembrane region" description="Helical" evidence="1">
    <location>
        <begin position="52"/>
        <end position="71"/>
    </location>
</feature>
<feature type="transmembrane region" description="Helical" evidence="1">
    <location>
        <begin position="206"/>
        <end position="227"/>
    </location>
</feature>
<keyword evidence="3" id="KW-0482">Metalloprotease</keyword>
<reference evidence="3 4" key="1">
    <citation type="submission" date="2019-08" db="EMBL/GenBank/DDBJ databases">
        <title>Draft genome sequence of Lysobacter sp. UKS-15.</title>
        <authorList>
            <person name="Im W.-T."/>
        </authorList>
    </citation>
    <scope>NUCLEOTIDE SEQUENCE [LARGE SCALE GENOMIC DNA]</scope>
    <source>
        <strain evidence="3 4">UKS-15</strain>
    </source>
</reference>
<dbReference type="Proteomes" id="UP000323164">
    <property type="component" value="Unassembled WGS sequence"/>
</dbReference>
<dbReference type="GO" id="GO:0080120">
    <property type="term" value="P:CAAX-box protein maturation"/>
    <property type="evidence" value="ECO:0007669"/>
    <property type="project" value="UniProtKB-ARBA"/>
</dbReference>
<comment type="caution">
    <text evidence="3">The sequence shown here is derived from an EMBL/GenBank/DDBJ whole genome shotgun (WGS) entry which is preliminary data.</text>
</comment>
<gene>
    <name evidence="3" type="ORF">FW784_08570</name>
</gene>
<dbReference type="InterPro" id="IPR003675">
    <property type="entry name" value="Rce1/LyrA-like_dom"/>
</dbReference>